<dbReference type="Gene3D" id="3.90.550.10">
    <property type="entry name" value="Spore Coat Polysaccharide Biosynthesis Protein SpsA, Chain A"/>
    <property type="match status" value="1"/>
</dbReference>
<sequence length="439" mass="50664">MALRCRKLHIFQVSLAFLAGYSVRLIMDIQALSNPPSDPVTCPVLADDVNINEDIHQLIREPYKPKTMYDILRYQYFTNQDIFDNTDFGPTIKLKGSAQLDMKDLLHHVMILFNNGKPKQWKLNKLLNGYRRYDPIRGEEYIIDVQLKSGEETQNHHMNVVKPFSSIQILESAQTVKSPTIHMIVTISGQFDKLVSFLKHYEEIVLKNKEDVHLIIVAFTGKPGIDKNVDKIRNLVQVYTVRYRPMARIQLIFTYKPFSRGQGLDIGAKQIPGEKVIFFCDIDMRFNREFLNRCRQNPKRGRQVYYPIVFAQYDPDIVRNYSPKVSSPNPMAINKYTGHWVDYGYGMMCLYRQDYSAVQGYDLGIKGWGGEDVDIFTKHVKSKLKVIRAMEPGLVHLYHGKNCSTKLDKDQMRMCIDSMAAGLGNAQQLAKKILHNSLK</sequence>
<comment type="similarity">
    <text evidence="2 9">Belongs to the chondroitin N-acetylgalactosaminyltransferase family.</text>
</comment>
<evidence type="ECO:0000256" key="1">
    <source>
        <dbReference type="ARBA" id="ARBA00004447"/>
    </source>
</evidence>
<dbReference type="AlphaFoldDB" id="A0A8J1UEN7"/>
<keyword evidence="3 9" id="KW-0808">Transferase</keyword>
<dbReference type="PANTHER" id="PTHR12369:SF11">
    <property type="entry name" value="HEXOSYLTRANSFERASE"/>
    <property type="match status" value="1"/>
</dbReference>
<organism evidence="10 11">
    <name type="scientific">Owenia fusiformis</name>
    <name type="common">Polychaete worm</name>
    <dbReference type="NCBI Taxonomy" id="6347"/>
    <lineage>
        <taxon>Eukaryota</taxon>
        <taxon>Metazoa</taxon>
        <taxon>Spiralia</taxon>
        <taxon>Lophotrochozoa</taxon>
        <taxon>Annelida</taxon>
        <taxon>Polychaeta</taxon>
        <taxon>Sedentaria</taxon>
        <taxon>Canalipalpata</taxon>
        <taxon>Sabellida</taxon>
        <taxon>Oweniida</taxon>
        <taxon>Oweniidae</taxon>
        <taxon>Owenia</taxon>
    </lineage>
</organism>
<evidence type="ECO:0000256" key="5">
    <source>
        <dbReference type="ARBA" id="ARBA00022968"/>
    </source>
</evidence>
<dbReference type="EC" id="2.4.1.-" evidence="9"/>
<evidence type="ECO:0000256" key="2">
    <source>
        <dbReference type="ARBA" id="ARBA00009239"/>
    </source>
</evidence>
<dbReference type="InterPro" id="IPR008428">
    <property type="entry name" value="Chond_GalNAc"/>
</dbReference>
<evidence type="ECO:0000256" key="8">
    <source>
        <dbReference type="ARBA" id="ARBA00023136"/>
    </source>
</evidence>
<keyword evidence="5 9" id="KW-0735">Signal-anchor</keyword>
<reference evidence="10" key="1">
    <citation type="submission" date="2022-03" db="EMBL/GenBank/DDBJ databases">
        <authorList>
            <person name="Martin C."/>
        </authorList>
    </citation>
    <scope>NUCLEOTIDE SEQUENCE</scope>
</reference>
<evidence type="ECO:0000256" key="6">
    <source>
        <dbReference type="ARBA" id="ARBA00022989"/>
    </source>
</evidence>
<protein>
    <recommendedName>
        <fullName evidence="9">Hexosyltransferase</fullName>
        <ecNumber evidence="9">2.4.1.-</ecNumber>
    </recommendedName>
</protein>
<evidence type="ECO:0000256" key="7">
    <source>
        <dbReference type="ARBA" id="ARBA00023034"/>
    </source>
</evidence>
<gene>
    <name evidence="10" type="ORF">OFUS_LOCUS14554</name>
</gene>
<dbReference type="InterPro" id="IPR029044">
    <property type="entry name" value="Nucleotide-diphossugar_trans"/>
</dbReference>
<evidence type="ECO:0000256" key="4">
    <source>
        <dbReference type="ARBA" id="ARBA00022692"/>
    </source>
</evidence>
<dbReference type="InterPro" id="IPR051227">
    <property type="entry name" value="CS_glycosyltransferase"/>
</dbReference>
<evidence type="ECO:0000313" key="10">
    <source>
        <dbReference type="EMBL" id="CAH1789144.1"/>
    </source>
</evidence>
<keyword evidence="11" id="KW-1185">Reference proteome</keyword>
<evidence type="ECO:0000256" key="9">
    <source>
        <dbReference type="RuleBase" id="RU364016"/>
    </source>
</evidence>
<name>A0A8J1UEN7_OWEFU</name>
<dbReference type="Proteomes" id="UP000749559">
    <property type="component" value="Unassembled WGS sequence"/>
</dbReference>
<accession>A0A8J1UEN7</accession>
<keyword evidence="8" id="KW-0472">Membrane</keyword>
<dbReference type="EMBL" id="CAIIXF020000007">
    <property type="protein sequence ID" value="CAH1789144.1"/>
    <property type="molecule type" value="Genomic_DNA"/>
</dbReference>
<keyword evidence="4" id="KW-0812">Transmembrane</keyword>
<dbReference type="OrthoDB" id="6111546at2759"/>
<keyword evidence="7 9" id="KW-0333">Golgi apparatus</keyword>
<dbReference type="PANTHER" id="PTHR12369">
    <property type="entry name" value="CHONDROITIN SYNTHASE"/>
    <property type="match status" value="1"/>
</dbReference>
<proteinExistence type="inferred from homology"/>
<comment type="subcellular location">
    <subcellularLocation>
        <location evidence="1 9">Golgi apparatus</location>
        <location evidence="1 9">Golgi stack membrane</location>
        <topology evidence="1 9">Single-pass type II membrane protein</topology>
    </subcellularLocation>
</comment>
<keyword evidence="6" id="KW-1133">Transmembrane helix</keyword>
<dbReference type="Pfam" id="PF05679">
    <property type="entry name" value="CHGN"/>
    <property type="match status" value="1"/>
</dbReference>
<dbReference type="GO" id="GO:0047238">
    <property type="term" value="F:glucuronosyl-N-acetylgalactosaminyl-proteoglycan 4-beta-N-acetylgalactosaminyltransferase activity"/>
    <property type="evidence" value="ECO:0007669"/>
    <property type="project" value="TreeGrafter"/>
</dbReference>
<evidence type="ECO:0000256" key="3">
    <source>
        <dbReference type="ARBA" id="ARBA00022679"/>
    </source>
</evidence>
<evidence type="ECO:0000313" key="11">
    <source>
        <dbReference type="Proteomes" id="UP000749559"/>
    </source>
</evidence>
<comment type="caution">
    <text evidence="10">The sequence shown here is derived from an EMBL/GenBank/DDBJ whole genome shotgun (WGS) entry which is preliminary data.</text>
</comment>
<dbReference type="GO" id="GO:0032580">
    <property type="term" value="C:Golgi cisterna membrane"/>
    <property type="evidence" value="ECO:0007669"/>
    <property type="project" value="UniProtKB-SubCell"/>
</dbReference>
<dbReference type="SUPFAM" id="SSF53448">
    <property type="entry name" value="Nucleotide-diphospho-sugar transferases"/>
    <property type="match status" value="1"/>
</dbReference>